<name>A0A0P0N3R8_9CREN</name>
<dbReference type="KEGG" id="pdl:Pyrde_0930"/>
<evidence type="ECO:0000259" key="1">
    <source>
        <dbReference type="Pfam" id="PF02915"/>
    </source>
</evidence>
<dbReference type="Proteomes" id="UP000058613">
    <property type="component" value="Chromosome"/>
</dbReference>
<dbReference type="SUPFAM" id="SSF47240">
    <property type="entry name" value="Ferritin-like"/>
    <property type="match status" value="1"/>
</dbReference>
<dbReference type="GO" id="GO:0016491">
    <property type="term" value="F:oxidoreductase activity"/>
    <property type="evidence" value="ECO:0007669"/>
    <property type="project" value="InterPro"/>
</dbReference>
<dbReference type="GeneID" id="26099269"/>
<gene>
    <name evidence="2" type="ORF">Pyrde_0930</name>
</gene>
<reference evidence="2 3" key="1">
    <citation type="submission" date="2015-10" db="EMBL/GenBank/DDBJ databases">
        <title>Complete genome sequence of hyperthermophilic archaeon Pyrodictium delaneyi Su06.</title>
        <authorList>
            <person name="Jung J.-H."/>
            <person name="Lin J."/>
            <person name="Holden J.F."/>
            <person name="Park C.-S."/>
        </authorList>
    </citation>
    <scope>NUCLEOTIDE SEQUENCE [LARGE SCALE GENOMIC DNA]</scope>
    <source>
        <strain evidence="2 3">Su06</strain>
    </source>
</reference>
<feature type="domain" description="Rubrerythrin diiron-binding" evidence="1">
    <location>
        <begin position="141"/>
        <end position="287"/>
    </location>
</feature>
<evidence type="ECO:0000313" key="2">
    <source>
        <dbReference type="EMBL" id="ALL00978.1"/>
    </source>
</evidence>
<dbReference type="EMBL" id="CP013011">
    <property type="protein sequence ID" value="ALL00978.1"/>
    <property type="molecule type" value="Genomic_DNA"/>
</dbReference>
<evidence type="ECO:0000313" key="3">
    <source>
        <dbReference type="Proteomes" id="UP000058613"/>
    </source>
</evidence>
<proteinExistence type="predicted"/>
<dbReference type="GO" id="GO:0046872">
    <property type="term" value="F:metal ion binding"/>
    <property type="evidence" value="ECO:0007669"/>
    <property type="project" value="InterPro"/>
</dbReference>
<dbReference type="Pfam" id="PF02915">
    <property type="entry name" value="Rubrerythrin"/>
    <property type="match status" value="1"/>
</dbReference>
<accession>A0A0P0N3R8</accession>
<sequence length="297" mass="33431">MPVPRKPRGPPTGPSYDDSRLAEELKVILREKASGFLTVLNFYSRQIYGYEYHVVLARSPASAFNVLETAYKSRALYVARNLLAKPLIEALGVIDVDINKVVELAAKGDDRGIMILLGLAEGEVYNEDSKVELYKAVSTALACALRVEKLTAEIYSQLAEKLDDTLTAALHYIARGSQAHAHVLEHIAETLKLETQHCMPEANDIISELEKLLEWLEDRDKISRREAIAILNKLASAEATTSEEEYMRLLVPLLEDAFEGKTLRLFHGLLESIIRDEENHEKIVRTIYDILLDENND</sequence>
<dbReference type="InterPro" id="IPR009078">
    <property type="entry name" value="Ferritin-like_SF"/>
</dbReference>
<protein>
    <recommendedName>
        <fullName evidence="1">Rubrerythrin diiron-binding domain-containing protein</fullName>
    </recommendedName>
</protein>
<dbReference type="RefSeq" id="WP_156328011.1">
    <property type="nucleotide sequence ID" value="NZ_CP013011.1"/>
</dbReference>
<dbReference type="AlphaFoldDB" id="A0A0P0N3R8"/>
<organism evidence="2 3">
    <name type="scientific">Pyrodictium delaneyi</name>
    <dbReference type="NCBI Taxonomy" id="1273541"/>
    <lineage>
        <taxon>Archaea</taxon>
        <taxon>Thermoproteota</taxon>
        <taxon>Thermoprotei</taxon>
        <taxon>Desulfurococcales</taxon>
        <taxon>Pyrodictiaceae</taxon>
        <taxon>Pyrodictium</taxon>
    </lineage>
</organism>
<dbReference type="InterPro" id="IPR003251">
    <property type="entry name" value="Rr_diiron-bd_dom"/>
</dbReference>